<protein>
    <submittedName>
        <fullName evidence="1">Uncharacterized protein</fullName>
    </submittedName>
</protein>
<dbReference type="Proteomes" id="UP001143330">
    <property type="component" value="Unassembled WGS sequence"/>
</dbReference>
<reference evidence="1" key="1">
    <citation type="journal article" date="2014" name="Int. J. Syst. Evol. Microbiol.">
        <title>Complete genome sequence of Corynebacterium casei LMG S-19264T (=DSM 44701T), isolated from a smear-ripened cheese.</title>
        <authorList>
            <consortium name="US DOE Joint Genome Institute (JGI-PGF)"/>
            <person name="Walter F."/>
            <person name="Albersmeier A."/>
            <person name="Kalinowski J."/>
            <person name="Ruckert C."/>
        </authorList>
    </citation>
    <scope>NUCLEOTIDE SEQUENCE</scope>
    <source>
        <strain evidence="1">VKM B-2789</strain>
    </source>
</reference>
<reference evidence="1" key="2">
    <citation type="submission" date="2023-01" db="EMBL/GenBank/DDBJ databases">
        <authorList>
            <person name="Sun Q."/>
            <person name="Evtushenko L."/>
        </authorList>
    </citation>
    <scope>NUCLEOTIDE SEQUENCE</scope>
    <source>
        <strain evidence="1">VKM B-2789</strain>
    </source>
</reference>
<keyword evidence="2" id="KW-1185">Reference proteome</keyword>
<name>A0A9W6NC85_9HYPH</name>
<evidence type="ECO:0000313" key="2">
    <source>
        <dbReference type="Proteomes" id="UP001143330"/>
    </source>
</evidence>
<comment type="caution">
    <text evidence="1">The sequence shown here is derived from an EMBL/GenBank/DDBJ whole genome shotgun (WGS) entry which is preliminary data.</text>
</comment>
<accession>A0A9W6NC85</accession>
<evidence type="ECO:0000313" key="1">
    <source>
        <dbReference type="EMBL" id="GLK85362.1"/>
    </source>
</evidence>
<sequence>MDDDHALADAIAARAVGIRFRQSIVAEAPFLAGQEIIGLVVGFGTGVGSAELPAIPPPIGMVRAVAIAAGTTDVLDDVVGVGSRRRPPTARTASPSICVRRARSAIAIRIAAATSGLRRIRDAMKRAVCSA</sequence>
<gene>
    <name evidence="1" type="ORF">GCM10017653_34320</name>
</gene>
<dbReference type="AlphaFoldDB" id="A0A9W6NC85"/>
<organism evidence="1 2">
    <name type="scientific">Ancylobacter defluvii</name>
    <dbReference type="NCBI Taxonomy" id="1282440"/>
    <lineage>
        <taxon>Bacteria</taxon>
        <taxon>Pseudomonadati</taxon>
        <taxon>Pseudomonadota</taxon>
        <taxon>Alphaproteobacteria</taxon>
        <taxon>Hyphomicrobiales</taxon>
        <taxon>Xanthobacteraceae</taxon>
        <taxon>Ancylobacter</taxon>
    </lineage>
</organism>
<proteinExistence type="predicted"/>
<dbReference type="EMBL" id="BSFM01000014">
    <property type="protein sequence ID" value="GLK85362.1"/>
    <property type="molecule type" value="Genomic_DNA"/>
</dbReference>